<evidence type="ECO:0000256" key="1">
    <source>
        <dbReference type="ARBA" id="ARBA00004173"/>
    </source>
</evidence>
<evidence type="ECO:0000256" key="6">
    <source>
        <dbReference type="ARBA" id="ARBA00022946"/>
    </source>
</evidence>
<dbReference type="Proteomes" id="UP001367676">
    <property type="component" value="Unassembled WGS sequence"/>
</dbReference>
<dbReference type="GO" id="GO:0032259">
    <property type="term" value="P:methylation"/>
    <property type="evidence" value="ECO:0007669"/>
    <property type="project" value="UniProtKB-KW"/>
</dbReference>
<name>A0AAN9TTV4_9HEMI</name>
<evidence type="ECO:0000259" key="10">
    <source>
        <dbReference type="PROSITE" id="PS51675"/>
    </source>
</evidence>
<sequence>MSVSRMNNFFIRSCILCSAIRQRTCKNRFSIFPTPTCFLPKCYQSSSTHISSNLTAVNLNEDFDYDAESPYSNIDFEAIANGDEEKLKNLKVLQLEIDLMRQQGKKVPNHLTGECWKELLSIPISDYRVKYLKHLWLIEVREKLQKEKAKKKSENYSEFKARQAKIPPKNATTSSPIVYSLTDTSLFHRLYDVTINRLYNYKLLQAEWFGPKVIVDCSYEAFMTSKNLSNCAKQMMIMWSENRDHCNPCDLVFCNVNEQGALWQKLTGRMPMIRDVDSPVHFTAQHYLDVFPKKQLVYLTPNCSEILEKFNTDDIYIIGAFVDTGRSQPISLAKAKKEGLRMAKLPLDKYLCWAIGHKTLTLNQVLSILNDVKDGQSWPQAFRHVPKRKLAAAPILIEKENIYKLNPLTTQAIRENYRRNFVYDLLLKDQ</sequence>
<dbReference type="Gene3D" id="3.40.1280.30">
    <property type="match status" value="1"/>
</dbReference>
<keyword evidence="7" id="KW-0175">Coiled coil</keyword>
<keyword evidence="6" id="KW-0809">Transit peptide</keyword>
<dbReference type="GO" id="GO:0070131">
    <property type="term" value="P:positive regulation of mitochondrial translation"/>
    <property type="evidence" value="ECO:0007669"/>
    <property type="project" value="TreeGrafter"/>
</dbReference>
<evidence type="ECO:0000256" key="8">
    <source>
        <dbReference type="ARBA" id="ARBA00023128"/>
    </source>
</evidence>
<dbReference type="AlphaFoldDB" id="A0AAN9TTV4"/>
<proteinExistence type="predicted"/>
<evidence type="ECO:0000256" key="9">
    <source>
        <dbReference type="ARBA" id="ARBA00029803"/>
    </source>
</evidence>
<keyword evidence="12" id="KW-1185">Reference proteome</keyword>
<keyword evidence="2" id="KW-0489">Methyltransferase</keyword>
<dbReference type="GO" id="GO:0000049">
    <property type="term" value="F:tRNA binding"/>
    <property type="evidence" value="ECO:0007669"/>
    <property type="project" value="TreeGrafter"/>
</dbReference>
<evidence type="ECO:0000256" key="2">
    <source>
        <dbReference type="ARBA" id="ARBA00022603"/>
    </source>
</evidence>
<evidence type="ECO:0000256" key="5">
    <source>
        <dbReference type="ARBA" id="ARBA00022694"/>
    </source>
</evidence>
<feature type="domain" description="SAM-dependent MTase TRM10-type" evidence="10">
    <location>
        <begin position="199"/>
        <end position="392"/>
    </location>
</feature>
<gene>
    <name evidence="11" type="ORF">V9T40_004351</name>
</gene>
<dbReference type="InterPro" id="IPR038459">
    <property type="entry name" value="MT_TRM10-typ_sf"/>
</dbReference>
<reference evidence="11 12" key="1">
    <citation type="submission" date="2024-03" db="EMBL/GenBank/DDBJ databases">
        <title>Adaptation during the transition from Ophiocordyceps entomopathogen to insect associate is accompanied by gene loss and intensified selection.</title>
        <authorList>
            <person name="Ward C.M."/>
            <person name="Onetto C.A."/>
            <person name="Borneman A.R."/>
        </authorList>
    </citation>
    <scope>NUCLEOTIDE SEQUENCE [LARGE SCALE GENOMIC DNA]</scope>
    <source>
        <strain evidence="11">AWRI1</strain>
        <tissue evidence="11">Single Adult Female</tissue>
    </source>
</reference>
<dbReference type="PANTHER" id="PTHR13563">
    <property type="entry name" value="TRNA (GUANINE-9-) METHYLTRANSFERASE"/>
    <property type="match status" value="1"/>
</dbReference>
<protein>
    <recommendedName>
        <fullName evidence="9">RNA (guanine-9-)-methyltransferase domain-containing protein 1</fullName>
    </recommendedName>
</protein>
<dbReference type="GO" id="GO:0008168">
    <property type="term" value="F:methyltransferase activity"/>
    <property type="evidence" value="ECO:0007669"/>
    <property type="project" value="UniProtKB-KW"/>
</dbReference>
<comment type="subcellular location">
    <subcellularLocation>
        <location evidence="1">Mitochondrion</location>
    </subcellularLocation>
</comment>
<evidence type="ECO:0000313" key="11">
    <source>
        <dbReference type="EMBL" id="KAK7604078.1"/>
    </source>
</evidence>
<dbReference type="InterPro" id="IPR025812">
    <property type="entry name" value="Trm10_C_MTase_dom"/>
</dbReference>
<dbReference type="InterPro" id="IPR028564">
    <property type="entry name" value="MT_TRM10-typ"/>
</dbReference>
<keyword evidence="8" id="KW-0496">Mitochondrion</keyword>
<dbReference type="InterPro" id="IPR007356">
    <property type="entry name" value="tRNA_m1G_MeTrfase_euk"/>
</dbReference>
<dbReference type="PANTHER" id="PTHR13563:SF5">
    <property type="entry name" value="TRNA METHYLTRANSFERASE 10 HOMOLOG C"/>
    <property type="match status" value="1"/>
</dbReference>
<dbReference type="EMBL" id="JBBCAQ010000004">
    <property type="protein sequence ID" value="KAK7604078.1"/>
    <property type="molecule type" value="Genomic_DNA"/>
</dbReference>
<dbReference type="CDD" id="cd18102">
    <property type="entry name" value="Trm10_MRRP1"/>
    <property type="match status" value="1"/>
</dbReference>
<dbReference type="GO" id="GO:0005654">
    <property type="term" value="C:nucleoplasm"/>
    <property type="evidence" value="ECO:0007669"/>
    <property type="project" value="TreeGrafter"/>
</dbReference>
<dbReference type="PROSITE" id="PS51675">
    <property type="entry name" value="SAM_MT_TRM10"/>
    <property type="match status" value="1"/>
</dbReference>
<dbReference type="GO" id="GO:0005739">
    <property type="term" value="C:mitochondrion"/>
    <property type="evidence" value="ECO:0007669"/>
    <property type="project" value="UniProtKB-SubCell"/>
</dbReference>
<evidence type="ECO:0000256" key="4">
    <source>
        <dbReference type="ARBA" id="ARBA00022691"/>
    </source>
</evidence>
<organism evidence="11 12">
    <name type="scientific">Parthenolecanium corni</name>
    <dbReference type="NCBI Taxonomy" id="536013"/>
    <lineage>
        <taxon>Eukaryota</taxon>
        <taxon>Metazoa</taxon>
        <taxon>Ecdysozoa</taxon>
        <taxon>Arthropoda</taxon>
        <taxon>Hexapoda</taxon>
        <taxon>Insecta</taxon>
        <taxon>Pterygota</taxon>
        <taxon>Neoptera</taxon>
        <taxon>Paraneoptera</taxon>
        <taxon>Hemiptera</taxon>
        <taxon>Sternorrhyncha</taxon>
        <taxon>Coccoidea</taxon>
        <taxon>Coccidae</taxon>
        <taxon>Parthenolecanium</taxon>
    </lineage>
</organism>
<comment type="caution">
    <text evidence="11">The sequence shown here is derived from an EMBL/GenBank/DDBJ whole genome shotgun (WGS) entry which is preliminary data.</text>
</comment>
<evidence type="ECO:0000313" key="12">
    <source>
        <dbReference type="Proteomes" id="UP001367676"/>
    </source>
</evidence>
<evidence type="ECO:0000256" key="3">
    <source>
        <dbReference type="ARBA" id="ARBA00022679"/>
    </source>
</evidence>
<keyword evidence="5" id="KW-0819">tRNA processing</keyword>
<keyword evidence="3" id="KW-0808">Transferase</keyword>
<evidence type="ECO:0000256" key="7">
    <source>
        <dbReference type="ARBA" id="ARBA00023054"/>
    </source>
</evidence>
<accession>A0AAN9TTV4</accession>
<dbReference type="GO" id="GO:0097745">
    <property type="term" value="P:mitochondrial tRNA 5'-end processing"/>
    <property type="evidence" value="ECO:0007669"/>
    <property type="project" value="TreeGrafter"/>
</dbReference>
<keyword evidence="4" id="KW-0949">S-adenosyl-L-methionine</keyword>